<dbReference type="EMBL" id="PKPP01003581">
    <property type="protein sequence ID" value="PWA68695.1"/>
    <property type="molecule type" value="Genomic_DNA"/>
</dbReference>
<evidence type="ECO:0000256" key="1">
    <source>
        <dbReference type="SAM" id="MobiDB-lite"/>
    </source>
</evidence>
<name>A0A2U1N5C0_ARTAN</name>
<reference evidence="2 3" key="1">
    <citation type="journal article" date="2018" name="Mol. Plant">
        <title>The genome of Artemisia annua provides insight into the evolution of Asteraceae family and artemisinin biosynthesis.</title>
        <authorList>
            <person name="Shen Q."/>
            <person name="Zhang L."/>
            <person name="Liao Z."/>
            <person name="Wang S."/>
            <person name="Yan T."/>
            <person name="Shi P."/>
            <person name="Liu M."/>
            <person name="Fu X."/>
            <person name="Pan Q."/>
            <person name="Wang Y."/>
            <person name="Lv Z."/>
            <person name="Lu X."/>
            <person name="Zhang F."/>
            <person name="Jiang W."/>
            <person name="Ma Y."/>
            <person name="Chen M."/>
            <person name="Hao X."/>
            <person name="Li L."/>
            <person name="Tang Y."/>
            <person name="Lv G."/>
            <person name="Zhou Y."/>
            <person name="Sun X."/>
            <person name="Brodelius P.E."/>
            <person name="Rose J.K.C."/>
            <person name="Tang K."/>
        </authorList>
    </citation>
    <scope>NUCLEOTIDE SEQUENCE [LARGE SCALE GENOMIC DNA]</scope>
    <source>
        <strain evidence="3">cv. Huhao1</strain>
        <tissue evidence="2">Leaf</tissue>
    </source>
</reference>
<protein>
    <submittedName>
        <fullName evidence="2">Uncharacterized protein</fullName>
    </submittedName>
</protein>
<organism evidence="2 3">
    <name type="scientific">Artemisia annua</name>
    <name type="common">Sweet wormwood</name>
    <dbReference type="NCBI Taxonomy" id="35608"/>
    <lineage>
        <taxon>Eukaryota</taxon>
        <taxon>Viridiplantae</taxon>
        <taxon>Streptophyta</taxon>
        <taxon>Embryophyta</taxon>
        <taxon>Tracheophyta</taxon>
        <taxon>Spermatophyta</taxon>
        <taxon>Magnoliopsida</taxon>
        <taxon>eudicotyledons</taxon>
        <taxon>Gunneridae</taxon>
        <taxon>Pentapetalae</taxon>
        <taxon>asterids</taxon>
        <taxon>campanulids</taxon>
        <taxon>Asterales</taxon>
        <taxon>Asteraceae</taxon>
        <taxon>Asteroideae</taxon>
        <taxon>Anthemideae</taxon>
        <taxon>Artemisiinae</taxon>
        <taxon>Artemisia</taxon>
    </lineage>
</organism>
<feature type="region of interest" description="Disordered" evidence="1">
    <location>
        <begin position="41"/>
        <end position="82"/>
    </location>
</feature>
<gene>
    <name evidence="2" type="ORF">CTI12_AA305920</name>
</gene>
<dbReference type="Proteomes" id="UP000245207">
    <property type="component" value="Unassembled WGS sequence"/>
</dbReference>
<evidence type="ECO:0000313" key="3">
    <source>
        <dbReference type="Proteomes" id="UP000245207"/>
    </source>
</evidence>
<accession>A0A2U1N5C0</accession>
<comment type="caution">
    <text evidence="2">The sequence shown here is derived from an EMBL/GenBank/DDBJ whole genome shotgun (WGS) entry which is preliminary data.</text>
</comment>
<sequence>MTCKSWEFFEYRKLINVEVQGNMAITGVDQLGLNLEVHEETTKGNIDQTETTSPEDETTPIPPLQQATTEPEDKPVTQASKKANYDWHSTTGLITWSDSRVSVPACKIASIKPLGKTLAMFSKHDLGNTSATLIIWMTGSGAIFL</sequence>
<proteinExistence type="predicted"/>
<dbReference type="AlphaFoldDB" id="A0A2U1N5C0"/>
<keyword evidence="3" id="KW-1185">Reference proteome</keyword>
<evidence type="ECO:0000313" key="2">
    <source>
        <dbReference type="EMBL" id="PWA68695.1"/>
    </source>
</evidence>